<dbReference type="SUPFAM" id="SSF100950">
    <property type="entry name" value="NagB/RpiA/CoA transferase-like"/>
    <property type="match status" value="1"/>
</dbReference>
<evidence type="ECO:0000313" key="5">
    <source>
        <dbReference type="EMBL" id="KOC90441.1"/>
    </source>
</evidence>
<dbReference type="InterPro" id="IPR050313">
    <property type="entry name" value="Carb_Metab_HTH_regulators"/>
</dbReference>
<keyword evidence="3" id="KW-0804">Transcription</keyword>
<dbReference type="SMART" id="SM01134">
    <property type="entry name" value="DeoRC"/>
    <property type="match status" value="1"/>
</dbReference>
<dbReference type="Proteomes" id="UP000037088">
    <property type="component" value="Unassembled WGS sequence"/>
</dbReference>
<dbReference type="RefSeq" id="WP_052898906.1">
    <property type="nucleotide sequence ID" value="NZ_JRXE01000010.1"/>
</dbReference>
<reference evidence="7 8" key="1">
    <citation type="journal article" date="2015" name="Int. J. Syst. Evol. Microbiol.">
        <title>Erwinia iniecta sp. nov., isolated from Russian wheat aphids (Diuraphis noxia).</title>
        <authorList>
            <person name="Campillo T."/>
            <person name="Luna E."/>
            <person name="Portier P."/>
            <person name="Fischer-Le Saux M."/>
            <person name="Lapitan N."/>
            <person name="Tisserat N.A."/>
            <person name="Leach J.E."/>
        </authorList>
    </citation>
    <scope>NUCLEOTIDE SEQUENCE [LARGE SCALE GENOMIC DNA]</scope>
    <source>
        <strain evidence="5 8">B120</strain>
        <strain evidence="6 7">B149</strain>
    </source>
</reference>
<evidence type="ECO:0000259" key="4">
    <source>
        <dbReference type="PROSITE" id="PS51000"/>
    </source>
</evidence>
<dbReference type="InterPro" id="IPR036388">
    <property type="entry name" value="WH-like_DNA-bd_sf"/>
</dbReference>
<proteinExistence type="predicted"/>
<dbReference type="STRING" id="1560201.NG42_08615"/>
<evidence type="ECO:0000313" key="6">
    <source>
        <dbReference type="EMBL" id="KOC93679.1"/>
    </source>
</evidence>
<accession>A0A0L7TE83</accession>
<keyword evidence="8" id="KW-1185">Reference proteome</keyword>
<dbReference type="InterPro" id="IPR036390">
    <property type="entry name" value="WH_DNA-bd_sf"/>
</dbReference>
<evidence type="ECO:0000256" key="1">
    <source>
        <dbReference type="ARBA" id="ARBA00023015"/>
    </source>
</evidence>
<dbReference type="Pfam" id="PF00455">
    <property type="entry name" value="DeoRC"/>
    <property type="match status" value="1"/>
</dbReference>
<gene>
    <name evidence="5" type="ORF">NG42_08615</name>
    <name evidence="6" type="ORF">NG43_09445</name>
</gene>
<keyword evidence="2" id="KW-0238">DNA-binding</keyword>
<sequence>MIPAERHQRILEVVSIKHFVSLRELSDMLDVTVMTIRRDIEQLSARGVIMSTRGGVKSRETPLRLPVERPGAHSLIPAALRYLGDSKVVYLDGGKLTFELATFFPYRDEMTIVTNDFAIAQHVMTHSTAALFFIGGKLSRHDNTFHQRVALEALQSLNFEKAFIAPESWSDKGIFHHDEYRAAYYGAIINASRKCIMLADNNNYGSNALYKMFSLTDMDRVITDLPSSEVILSRRMDPLKLHPVAKK</sequence>
<dbReference type="PATRIC" id="fig|1560201.3.peg.1830"/>
<dbReference type="Pfam" id="PF08220">
    <property type="entry name" value="HTH_DeoR"/>
    <property type="match status" value="1"/>
</dbReference>
<protein>
    <submittedName>
        <fullName evidence="6">Transcriptional regulator</fullName>
    </submittedName>
</protein>
<evidence type="ECO:0000313" key="7">
    <source>
        <dbReference type="Proteomes" id="UP000036851"/>
    </source>
</evidence>
<comment type="caution">
    <text evidence="6">The sequence shown here is derived from an EMBL/GenBank/DDBJ whole genome shotgun (WGS) entry which is preliminary data.</text>
</comment>
<dbReference type="SMART" id="SM00420">
    <property type="entry name" value="HTH_DEOR"/>
    <property type="match status" value="1"/>
</dbReference>
<dbReference type="OrthoDB" id="5685843at2"/>
<evidence type="ECO:0000256" key="3">
    <source>
        <dbReference type="ARBA" id="ARBA00023163"/>
    </source>
</evidence>
<dbReference type="Gene3D" id="1.10.10.10">
    <property type="entry name" value="Winged helix-like DNA-binding domain superfamily/Winged helix DNA-binding domain"/>
    <property type="match status" value="1"/>
</dbReference>
<dbReference type="InterPro" id="IPR001034">
    <property type="entry name" value="DeoR_HTH"/>
</dbReference>
<dbReference type="Proteomes" id="UP000036851">
    <property type="component" value="Unassembled WGS sequence"/>
</dbReference>
<dbReference type="InterPro" id="IPR037171">
    <property type="entry name" value="NagB/RpiA_transferase-like"/>
</dbReference>
<dbReference type="PROSITE" id="PS00894">
    <property type="entry name" value="HTH_DEOR_1"/>
    <property type="match status" value="1"/>
</dbReference>
<dbReference type="InterPro" id="IPR014036">
    <property type="entry name" value="DeoR-like_C"/>
</dbReference>
<dbReference type="EMBL" id="JRXF01000012">
    <property type="protein sequence ID" value="KOC93679.1"/>
    <property type="molecule type" value="Genomic_DNA"/>
</dbReference>
<keyword evidence="1" id="KW-0805">Transcription regulation</keyword>
<dbReference type="InterPro" id="IPR018356">
    <property type="entry name" value="Tscrpt_reg_HTH_DeoR_CS"/>
</dbReference>
<dbReference type="EMBL" id="JRXE01000010">
    <property type="protein sequence ID" value="KOC90441.1"/>
    <property type="molecule type" value="Genomic_DNA"/>
</dbReference>
<feature type="domain" description="HTH deoR-type" evidence="4">
    <location>
        <begin position="3"/>
        <end position="58"/>
    </location>
</feature>
<dbReference type="PRINTS" id="PR00037">
    <property type="entry name" value="HTHLACR"/>
</dbReference>
<evidence type="ECO:0000313" key="8">
    <source>
        <dbReference type="Proteomes" id="UP000037088"/>
    </source>
</evidence>
<dbReference type="PANTHER" id="PTHR30363:SF58">
    <property type="entry name" value="REGULATORY PROTEIN, DEOR FAMILY"/>
    <property type="match status" value="1"/>
</dbReference>
<dbReference type="GO" id="GO:0003700">
    <property type="term" value="F:DNA-binding transcription factor activity"/>
    <property type="evidence" value="ECO:0007669"/>
    <property type="project" value="InterPro"/>
</dbReference>
<name>A0A0L7TE83_9GAMM</name>
<dbReference type="PANTHER" id="PTHR30363">
    <property type="entry name" value="HTH-TYPE TRANSCRIPTIONAL REGULATOR SRLR-RELATED"/>
    <property type="match status" value="1"/>
</dbReference>
<dbReference type="PROSITE" id="PS51000">
    <property type="entry name" value="HTH_DEOR_2"/>
    <property type="match status" value="1"/>
</dbReference>
<dbReference type="SUPFAM" id="SSF46785">
    <property type="entry name" value="Winged helix' DNA-binding domain"/>
    <property type="match status" value="1"/>
</dbReference>
<evidence type="ECO:0000256" key="2">
    <source>
        <dbReference type="ARBA" id="ARBA00023125"/>
    </source>
</evidence>
<dbReference type="GO" id="GO:0003677">
    <property type="term" value="F:DNA binding"/>
    <property type="evidence" value="ECO:0007669"/>
    <property type="project" value="UniProtKB-KW"/>
</dbReference>
<dbReference type="AlphaFoldDB" id="A0A0L7TE83"/>
<organism evidence="6 7">
    <name type="scientific">Winslowiella iniecta</name>
    <dbReference type="NCBI Taxonomy" id="1560201"/>
    <lineage>
        <taxon>Bacteria</taxon>
        <taxon>Pseudomonadati</taxon>
        <taxon>Pseudomonadota</taxon>
        <taxon>Gammaproteobacteria</taxon>
        <taxon>Enterobacterales</taxon>
        <taxon>Erwiniaceae</taxon>
        <taxon>Winslowiella</taxon>
    </lineage>
</organism>